<keyword evidence="3" id="KW-1185">Reference proteome</keyword>
<dbReference type="EMBL" id="VSWC01000040">
    <property type="protein sequence ID" value="KAA1106580.1"/>
    <property type="molecule type" value="Genomic_DNA"/>
</dbReference>
<sequence length="171" mass="19057">MPLPTTLDRKGRSHFVPLPGKDLNQLPKTCVFEAPSNANHKNTFGELPPLGLEYEPLKLLLEETFETAVNLEMEEHRSEKENHQGPVLAAVEAAGISIKKTSVSSLFLVSWVPVLFSSLDVTLGQKLPDGDLCDRNKPTSRCSRMYREESVLYITCDGAQSRLLVYLLFPS</sequence>
<protein>
    <submittedName>
        <fullName evidence="1">Uncharacterized protein</fullName>
    </submittedName>
</protein>
<dbReference type="OrthoDB" id="2511979at2759"/>
<evidence type="ECO:0000313" key="3">
    <source>
        <dbReference type="Proteomes" id="UP000324748"/>
    </source>
</evidence>
<organism evidence="1 3">
    <name type="scientific">Puccinia graminis f. sp. tritici</name>
    <dbReference type="NCBI Taxonomy" id="56615"/>
    <lineage>
        <taxon>Eukaryota</taxon>
        <taxon>Fungi</taxon>
        <taxon>Dikarya</taxon>
        <taxon>Basidiomycota</taxon>
        <taxon>Pucciniomycotina</taxon>
        <taxon>Pucciniomycetes</taxon>
        <taxon>Pucciniales</taxon>
        <taxon>Pucciniaceae</taxon>
        <taxon>Puccinia</taxon>
    </lineage>
</organism>
<reference evidence="1 3" key="1">
    <citation type="submission" date="2019-05" db="EMBL/GenBank/DDBJ databases">
        <title>Emergence of the Ug99 lineage of the wheat stem rust pathogen through somatic hybridization.</title>
        <authorList>
            <person name="Li F."/>
            <person name="Upadhyaya N.M."/>
            <person name="Sperschneider J."/>
            <person name="Matny O."/>
            <person name="Nguyen-Phuc H."/>
            <person name="Mago R."/>
            <person name="Raley C."/>
            <person name="Miller M.E."/>
            <person name="Silverstein K.A.T."/>
            <person name="Henningsen E."/>
            <person name="Hirsch C.D."/>
            <person name="Visser B."/>
            <person name="Pretorius Z.A."/>
            <person name="Steffenson B.J."/>
            <person name="Schwessinger B."/>
            <person name="Dodds P.N."/>
            <person name="Figueroa M."/>
        </authorList>
    </citation>
    <scope>NUCLEOTIDE SEQUENCE [LARGE SCALE GENOMIC DNA]</scope>
    <source>
        <strain evidence="1">21-0</strain>
    </source>
</reference>
<proteinExistence type="predicted"/>
<name>A0A5B0Q062_PUCGR</name>
<evidence type="ECO:0000313" key="1">
    <source>
        <dbReference type="EMBL" id="KAA1106580.1"/>
    </source>
</evidence>
<dbReference type="Proteomes" id="UP000324748">
    <property type="component" value="Unassembled WGS sequence"/>
</dbReference>
<gene>
    <name evidence="1" type="ORF">PGT21_036317</name>
    <name evidence="2" type="ORF">PGT21_036932</name>
</gene>
<dbReference type="EMBL" id="VSWC01000014">
    <property type="protein sequence ID" value="KAA1115510.1"/>
    <property type="molecule type" value="Genomic_DNA"/>
</dbReference>
<accession>A0A5B0Q062</accession>
<comment type="caution">
    <text evidence="1">The sequence shown here is derived from an EMBL/GenBank/DDBJ whole genome shotgun (WGS) entry which is preliminary data.</text>
</comment>
<evidence type="ECO:0000313" key="2">
    <source>
        <dbReference type="EMBL" id="KAA1115510.1"/>
    </source>
</evidence>
<dbReference type="AlphaFoldDB" id="A0A5B0Q062"/>